<name>A0ABT2WVV4_9RHOB</name>
<reference evidence="1 2" key="1">
    <citation type="submission" date="2022-10" db="EMBL/GenBank/DDBJ databases">
        <title>Ruegeria sp. nov., isolated from ocean surface water.</title>
        <authorList>
            <person name="He W."/>
            <person name="Wang L."/>
            <person name="Zhang D.-F."/>
        </authorList>
    </citation>
    <scope>NUCLEOTIDE SEQUENCE [LARGE SCALE GENOMIC DNA]</scope>
    <source>
        <strain evidence="1 2">WL0004</strain>
    </source>
</reference>
<keyword evidence="2" id="KW-1185">Reference proteome</keyword>
<gene>
    <name evidence="1" type="ORF">OEZ49_15370</name>
</gene>
<comment type="caution">
    <text evidence="1">The sequence shown here is derived from an EMBL/GenBank/DDBJ whole genome shotgun (WGS) entry which is preliminary data.</text>
</comment>
<evidence type="ECO:0000313" key="2">
    <source>
        <dbReference type="Proteomes" id="UP001321014"/>
    </source>
</evidence>
<dbReference type="EMBL" id="JAOVQN010000016">
    <property type="protein sequence ID" value="MCU9839155.1"/>
    <property type="molecule type" value="Genomic_DNA"/>
</dbReference>
<sequence length="49" mass="5700">MERASLATRGLLQMSDRARCDYSAEFEKIQTLFVRLNNFGKCESIAEIW</sequence>
<evidence type="ECO:0000313" key="1">
    <source>
        <dbReference type="EMBL" id="MCU9839155.1"/>
    </source>
</evidence>
<proteinExistence type="predicted"/>
<dbReference type="Proteomes" id="UP001321014">
    <property type="component" value="Unassembled WGS sequence"/>
</dbReference>
<accession>A0ABT2WVV4</accession>
<organism evidence="1 2">
    <name type="scientific">Ruegeria marisflavi</name>
    <dbReference type="NCBI Taxonomy" id="2984152"/>
    <lineage>
        <taxon>Bacteria</taxon>
        <taxon>Pseudomonadati</taxon>
        <taxon>Pseudomonadota</taxon>
        <taxon>Alphaproteobacteria</taxon>
        <taxon>Rhodobacterales</taxon>
        <taxon>Roseobacteraceae</taxon>
        <taxon>Ruegeria</taxon>
    </lineage>
</organism>
<protein>
    <submittedName>
        <fullName evidence="1">Uncharacterized protein</fullName>
    </submittedName>
</protein>